<evidence type="ECO:0000313" key="7">
    <source>
        <dbReference type="EMBL" id="RDI65182.1"/>
    </source>
</evidence>
<protein>
    <submittedName>
        <fullName evidence="7">TetR family transcriptional regulator</fullName>
    </submittedName>
</protein>
<organism evidence="7 8">
    <name type="scientific">Nocardia pseudobrasiliensis</name>
    <dbReference type="NCBI Taxonomy" id="45979"/>
    <lineage>
        <taxon>Bacteria</taxon>
        <taxon>Bacillati</taxon>
        <taxon>Actinomycetota</taxon>
        <taxon>Actinomycetes</taxon>
        <taxon>Mycobacteriales</taxon>
        <taxon>Nocardiaceae</taxon>
        <taxon>Nocardia</taxon>
    </lineage>
</organism>
<feature type="DNA-binding region" description="H-T-H motif" evidence="4">
    <location>
        <begin position="35"/>
        <end position="54"/>
    </location>
</feature>
<keyword evidence="5" id="KW-1133">Transmembrane helix</keyword>
<sequence>MARLSVRAEQKLLTRDRLLDAAVEVFAEKSSLEATMDDIARAAAVSRVTVYAHFSGKTEIVLGLADRLYALGDEVYADLAGRSVWTRAAVRDWLDVVEARWREQAASIRVLTMAGPPASTEGTIAARERYVDLLVGDPDRWRAVTPAQARQRALLIALLIESFFAAWIATGWPSDTDDPLDLLADTLCHLLAPALSDRS</sequence>
<evidence type="ECO:0000313" key="8">
    <source>
        <dbReference type="Proteomes" id="UP000254869"/>
    </source>
</evidence>
<dbReference type="EMBL" id="QQBC01000006">
    <property type="protein sequence ID" value="RDI65182.1"/>
    <property type="molecule type" value="Genomic_DNA"/>
</dbReference>
<comment type="caution">
    <text evidence="7">The sequence shown here is derived from an EMBL/GenBank/DDBJ whole genome shotgun (WGS) entry which is preliminary data.</text>
</comment>
<name>A0A370I362_9NOCA</name>
<evidence type="ECO:0000256" key="5">
    <source>
        <dbReference type="SAM" id="Phobius"/>
    </source>
</evidence>
<dbReference type="RefSeq" id="WP_211335874.1">
    <property type="nucleotide sequence ID" value="NZ_QQBC01000006.1"/>
</dbReference>
<evidence type="ECO:0000259" key="6">
    <source>
        <dbReference type="PROSITE" id="PS50977"/>
    </source>
</evidence>
<dbReference type="AlphaFoldDB" id="A0A370I362"/>
<evidence type="ECO:0000256" key="2">
    <source>
        <dbReference type="ARBA" id="ARBA00023125"/>
    </source>
</evidence>
<keyword evidence="1" id="KW-0805">Transcription regulation</keyword>
<keyword evidence="3" id="KW-0804">Transcription</keyword>
<dbReference type="STRING" id="1210086.GCA_001613105_07231"/>
<dbReference type="Proteomes" id="UP000254869">
    <property type="component" value="Unassembled WGS sequence"/>
</dbReference>
<evidence type="ECO:0000256" key="4">
    <source>
        <dbReference type="PROSITE-ProRule" id="PRU00335"/>
    </source>
</evidence>
<dbReference type="GO" id="GO:0003700">
    <property type="term" value="F:DNA-binding transcription factor activity"/>
    <property type="evidence" value="ECO:0007669"/>
    <property type="project" value="TreeGrafter"/>
</dbReference>
<dbReference type="Gene3D" id="1.10.357.10">
    <property type="entry name" value="Tetracycline Repressor, domain 2"/>
    <property type="match status" value="1"/>
</dbReference>
<dbReference type="PANTHER" id="PTHR30055:SF234">
    <property type="entry name" value="HTH-TYPE TRANSCRIPTIONAL REGULATOR BETI"/>
    <property type="match status" value="1"/>
</dbReference>
<dbReference type="PRINTS" id="PR00455">
    <property type="entry name" value="HTHTETR"/>
</dbReference>
<dbReference type="InterPro" id="IPR001647">
    <property type="entry name" value="HTH_TetR"/>
</dbReference>
<keyword evidence="8" id="KW-1185">Reference proteome</keyword>
<proteinExistence type="predicted"/>
<accession>A0A370I362</accession>
<dbReference type="PROSITE" id="PS50977">
    <property type="entry name" value="HTH_TETR_2"/>
    <property type="match status" value="1"/>
</dbReference>
<evidence type="ECO:0000256" key="1">
    <source>
        <dbReference type="ARBA" id="ARBA00023015"/>
    </source>
</evidence>
<evidence type="ECO:0000256" key="3">
    <source>
        <dbReference type="ARBA" id="ARBA00023163"/>
    </source>
</evidence>
<dbReference type="GO" id="GO:0000976">
    <property type="term" value="F:transcription cis-regulatory region binding"/>
    <property type="evidence" value="ECO:0007669"/>
    <property type="project" value="TreeGrafter"/>
</dbReference>
<dbReference type="Pfam" id="PF00440">
    <property type="entry name" value="TetR_N"/>
    <property type="match status" value="1"/>
</dbReference>
<dbReference type="PANTHER" id="PTHR30055">
    <property type="entry name" value="HTH-TYPE TRANSCRIPTIONAL REGULATOR RUTR"/>
    <property type="match status" value="1"/>
</dbReference>
<dbReference type="SUPFAM" id="SSF46689">
    <property type="entry name" value="Homeodomain-like"/>
    <property type="match status" value="1"/>
</dbReference>
<feature type="transmembrane region" description="Helical" evidence="5">
    <location>
        <begin position="153"/>
        <end position="172"/>
    </location>
</feature>
<dbReference type="InterPro" id="IPR050109">
    <property type="entry name" value="HTH-type_TetR-like_transc_reg"/>
</dbReference>
<reference evidence="7 8" key="1">
    <citation type="submission" date="2018-07" db="EMBL/GenBank/DDBJ databases">
        <title>Genomic Encyclopedia of Type Strains, Phase IV (KMG-IV): sequencing the most valuable type-strain genomes for metagenomic binning, comparative biology and taxonomic classification.</title>
        <authorList>
            <person name="Goeker M."/>
        </authorList>
    </citation>
    <scope>NUCLEOTIDE SEQUENCE [LARGE SCALE GENOMIC DNA]</scope>
    <source>
        <strain evidence="7 8">DSM 44290</strain>
    </source>
</reference>
<keyword evidence="2 4" id="KW-0238">DNA-binding</keyword>
<keyword evidence="5" id="KW-0812">Transmembrane</keyword>
<feature type="domain" description="HTH tetR-type" evidence="6">
    <location>
        <begin position="12"/>
        <end position="72"/>
    </location>
</feature>
<dbReference type="InterPro" id="IPR009057">
    <property type="entry name" value="Homeodomain-like_sf"/>
</dbReference>
<keyword evidence="5" id="KW-0472">Membrane</keyword>
<gene>
    <name evidence="7" type="ORF">DFR76_10651</name>
</gene>